<keyword evidence="3" id="KW-0804">Transcription</keyword>
<dbReference type="PROSITE" id="PS50042">
    <property type="entry name" value="CNMP_BINDING_3"/>
    <property type="match status" value="1"/>
</dbReference>
<dbReference type="EMBL" id="CP037940">
    <property type="protein sequence ID" value="QBO36558.1"/>
    <property type="molecule type" value="Genomic_DNA"/>
</dbReference>
<sequence>MFIKNVNQELLTDLRQQMQFKDLTDQQFRLLARDMTYHEAKRGQVLFDQGEPTNRLYLVISGLLQLDELDLDGNEFFHFIGSKQLYPLSVIVGKESEFQATGEALSDLEYITVSLSLYQRFITQNDKMVKSVMTQLTDVMNEYKLNWCDSMTYGTSERILRTLTNLSEQTGEFDADGNLRLPFRTSFIDLAKICGTTRETMSRTISDLVKEGVCVFDHKQLTMIAE</sequence>
<dbReference type="InterPro" id="IPR012318">
    <property type="entry name" value="HTH_CRP"/>
</dbReference>
<dbReference type="SUPFAM" id="SSF46785">
    <property type="entry name" value="Winged helix' DNA-binding domain"/>
    <property type="match status" value="1"/>
</dbReference>
<organism evidence="6 7">
    <name type="scientific">Periweissella cryptocerci</name>
    <dbReference type="NCBI Taxonomy" id="2506420"/>
    <lineage>
        <taxon>Bacteria</taxon>
        <taxon>Bacillati</taxon>
        <taxon>Bacillota</taxon>
        <taxon>Bacilli</taxon>
        <taxon>Lactobacillales</taxon>
        <taxon>Lactobacillaceae</taxon>
        <taxon>Periweissella</taxon>
    </lineage>
</organism>
<dbReference type="PROSITE" id="PS51063">
    <property type="entry name" value="HTH_CRP_2"/>
    <property type="match status" value="1"/>
</dbReference>
<keyword evidence="1" id="KW-0805">Transcription regulation</keyword>
<dbReference type="InterPro" id="IPR014710">
    <property type="entry name" value="RmlC-like_jellyroll"/>
</dbReference>
<dbReference type="KEGG" id="wei:EQG49_08750"/>
<evidence type="ECO:0000256" key="2">
    <source>
        <dbReference type="ARBA" id="ARBA00023125"/>
    </source>
</evidence>
<dbReference type="SUPFAM" id="SSF51206">
    <property type="entry name" value="cAMP-binding domain-like"/>
    <property type="match status" value="1"/>
</dbReference>
<dbReference type="GO" id="GO:0003700">
    <property type="term" value="F:DNA-binding transcription factor activity"/>
    <property type="evidence" value="ECO:0007669"/>
    <property type="project" value="TreeGrafter"/>
</dbReference>
<gene>
    <name evidence="6" type="ORF">EQG49_08750</name>
</gene>
<evidence type="ECO:0000259" key="5">
    <source>
        <dbReference type="PROSITE" id="PS51063"/>
    </source>
</evidence>
<dbReference type="Gene3D" id="2.60.120.10">
    <property type="entry name" value="Jelly Rolls"/>
    <property type="match status" value="1"/>
</dbReference>
<dbReference type="OrthoDB" id="9810708at2"/>
<feature type="domain" description="HTH crp-type" evidence="5">
    <location>
        <begin position="153"/>
        <end position="226"/>
    </location>
</feature>
<dbReference type="GO" id="GO:0005829">
    <property type="term" value="C:cytosol"/>
    <property type="evidence" value="ECO:0007669"/>
    <property type="project" value="TreeGrafter"/>
</dbReference>
<accession>A0A4P6YUT9</accession>
<evidence type="ECO:0000313" key="7">
    <source>
        <dbReference type="Proteomes" id="UP000292886"/>
    </source>
</evidence>
<feature type="domain" description="Cyclic nucleotide-binding" evidence="4">
    <location>
        <begin position="19"/>
        <end position="139"/>
    </location>
</feature>
<dbReference type="Proteomes" id="UP000292886">
    <property type="component" value="Chromosome"/>
</dbReference>
<dbReference type="RefSeq" id="WP_133363635.1">
    <property type="nucleotide sequence ID" value="NZ_CP037940.1"/>
</dbReference>
<evidence type="ECO:0000256" key="3">
    <source>
        <dbReference type="ARBA" id="ARBA00023163"/>
    </source>
</evidence>
<dbReference type="InterPro" id="IPR036390">
    <property type="entry name" value="WH_DNA-bd_sf"/>
</dbReference>
<keyword evidence="2" id="KW-0238">DNA-binding</keyword>
<keyword evidence="7" id="KW-1185">Reference proteome</keyword>
<dbReference type="CDD" id="cd00038">
    <property type="entry name" value="CAP_ED"/>
    <property type="match status" value="1"/>
</dbReference>
<dbReference type="PANTHER" id="PTHR24567:SF74">
    <property type="entry name" value="HTH-TYPE TRANSCRIPTIONAL REGULATOR ARCR"/>
    <property type="match status" value="1"/>
</dbReference>
<protein>
    <submittedName>
        <fullName evidence="6">Crp/Fnr family transcriptional regulator</fullName>
    </submittedName>
</protein>
<dbReference type="GO" id="GO:0003677">
    <property type="term" value="F:DNA binding"/>
    <property type="evidence" value="ECO:0007669"/>
    <property type="project" value="UniProtKB-KW"/>
</dbReference>
<evidence type="ECO:0000259" key="4">
    <source>
        <dbReference type="PROSITE" id="PS50042"/>
    </source>
</evidence>
<proteinExistence type="predicted"/>
<dbReference type="PANTHER" id="PTHR24567">
    <property type="entry name" value="CRP FAMILY TRANSCRIPTIONAL REGULATORY PROTEIN"/>
    <property type="match status" value="1"/>
</dbReference>
<dbReference type="Gene3D" id="1.10.10.10">
    <property type="entry name" value="Winged helix-like DNA-binding domain superfamily/Winged helix DNA-binding domain"/>
    <property type="match status" value="1"/>
</dbReference>
<dbReference type="InterPro" id="IPR036388">
    <property type="entry name" value="WH-like_DNA-bd_sf"/>
</dbReference>
<evidence type="ECO:0000256" key="1">
    <source>
        <dbReference type="ARBA" id="ARBA00023015"/>
    </source>
</evidence>
<dbReference type="Pfam" id="PF00027">
    <property type="entry name" value="cNMP_binding"/>
    <property type="match status" value="1"/>
</dbReference>
<dbReference type="InterPro" id="IPR018490">
    <property type="entry name" value="cNMP-bd_dom_sf"/>
</dbReference>
<dbReference type="AlphaFoldDB" id="A0A4P6YUT9"/>
<dbReference type="InterPro" id="IPR000595">
    <property type="entry name" value="cNMP-bd_dom"/>
</dbReference>
<dbReference type="InterPro" id="IPR050397">
    <property type="entry name" value="Env_Response_Regulators"/>
</dbReference>
<name>A0A4P6YUT9_9LACO</name>
<dbReference type="Pfam" id="PF13545">
    <property type="entry name" value="HTH_Crp_2"/>
    <property type="match status" value="1"/>
</dbReference>
<reference evidence="7" key="1">
    <citation type="submission" date="2019-03" db="EMBL/GenBank/DDBJ databases">
        <title>Weissella sp. 26KH-42 Genome sequencing.</title>
        <authorList>
            <person name="Heo J."/>
            <person name="Kim S.-J."/>
            <person name="Kim J.-S."/>
            <person name="Hong S.-B."/>
            <person name="Kwon S.-W."/>
        </authorList>
    </citation>
    <scope>NUCLEOTIDE SEQUENCE [LARGE SCALE GENOMIC DNA]</scope>
    <source>
        <strain evidence="7">26KH-42</strain>
    </source>
</reference>
<evidence type="ECO:0000313" key="6">
    <source>
        <dbReference type="EMBL" id="QBO36558.1"/>
    </source>
</evidence>